<dbReference type="SUPFAM" id="SSF55608">
    <property type="entry name" value="Homing endonucleases"/>
    <property type="match status" value="1"/>
</dbReference>
<protein>
    <recommendedName>
        <fullName evidence="1">DOD-type homing endonuclease domain-containing protein</fullName>
    </recommendedName>
</protein>
<proteinExistence type="predicted"/>
<feature type="domain" description="DOD-type homing endonuclease" evidence="1">
    <location>
        <begin position="48"/>
        <end position="205"/>
    </location>
</feature>
<comment type="caution">
    <text evidence="2">The sequence shown here is derived from an EMBL/GenBank/DDBJ whole genome shotgun (WGS) entry which is preliminary data.</text>
</comment>
<dbReference type="EMBL" id="JACHDS010000001">
    <property type="protein sequence ID" value="MBB6172359.1"/>
    <property type="molecule type" value="Genomic_DNA"/>
</dbReference>
<dbReference type="Gene3D" id="3.10.28.10">
    <property type="entry name" value="Homing endonucleases"/>
    <property type="match status" value="1"/>
</dbReference>
<keyword evidence="3" id="KW-1185">Reference proteome</keyword>
<dbReference type="InterPro" id="IPR027434">
    <property type="entry name" value="Homing_endonucl"/>
</dbReference>
<sequence length="243" mass="27922">MALVCGVSVQSVRNWRTGRRRRSTEEESASYCPQCSGASLDHRAYAYLLGLYLGDGYIGYVGARAKQIWALQISCGNAWPGLINECMEALRAVRPDRPIHIVERAGCKDVKVYWKHWLCLFPQHGTGHKHSRRIILEEWQLTIVEAYPREFIRGLIHSDGCRTTNRVRRKVDGEWKHYEYPRYFFSNASRDILGLFVIVLDRLGVQWKFRWCPGKAGHQIQGIVSIAKKPSVAILDSFIGPKY</sequence>
<evidence type="ECO:0000313" key="2">
    <source>
        <dbReference type="EMBL" id="MBB6172359.1"/>
    </source>
</evidence>
<name>A0A7W9YHN7_9ACTN</name>
<dbReference type="Proteomes" id="UP000546642">
    <property type="component" value="Unassembled WGS sequence"/>
</dbReference>
<reference evidence="2 3" key="1">
    <citation type="submission" date="2020-08" db="EMBL/GenBank/DDBJ databases">
        <title>Sequencing the genomes of 1000 actinobacteria strains.</title>
        <authorList>
            <person name="Klenk H.-P."/>
        </authorList>
    </citation>
    <scope>NUCLEOTIDE SEQUENCE [LARGE SCALE GENOMIC DNA]</scope>
    <source>
        <strain evidence="2 3">DSM 46659</strain>
    </source>
</reference>
<evidence type="ECO:0000313" key="3">
    <source>
        <dbReference type="Proteomes" id="UP000546642"/>
    </source>
</evidence>
<dbReference type="PROSITE" id="PS50819">
    <property type="entry name" value="INTEIN_ENDONUCLEASE"/>
    <property type="match status" value="1"/>
</dbReference>
<accession>A0A7W9YHN7</accession>
<evidence type="ECO:0000259" key="1">
    <source>
        <dbReference type="PROSITE" id="PS50819"/>
    </source>
</evidence>
<gene>
    <name evidence="2" type="ORF">HNR23_002419</name>
</gene>
<dbReference type="InterPro" id="IPR004042">
    <property type="entry name" value="Intein_endonuc_central"/>
</dbReference>
<dbReference type="RefSeq" id="WP_343070531.1">
    <property type="nucleotide sequence ID" value="NZ_JACHDS010000001.1"/>
</dbReference>
<organism evidence="2 3">
    <name type="scientific">Nocardiopsis mwathae</name>
    <dbReference type="NCBI Taxonomy" id="1472723"/>
    <lineage>
        <taxon>Bacteria</taxon>
        <taxon>Bacillati</taxon>
        <taxon>Actinomycetota</taxon>
        <taxon>Actinomycetes</taxon>
        <taxon>Streptosporangiales</taxon>
        <taxon>Nocardiopsidaceae</taxon>
        <taxon>Nocardiopsis</taxon>
    </lineage>
</organism>
<dbReference type="GO" id="GO:0004519">
    <property type="term" value="F:endonuclease activity"/>
    <property type="evidence" value="ECO:0007669"/>
    <property type="project" value="InterPro"/>
</dbReference>
<dbReference type="AlphaFoldDB" id="A0A7W9YHN7"/>